<comment type="caution">
    <text evidence="1">The sequence shown here is derived from an EMBL/GenBank/DDBJ whole genome shotgun (WGS) entry which is preliminary data.</text>
</comment>
<dbReference type="EMBL" id="JBBPBM010000137">
    <property type="protein sequence ID" value="KAK8504754.1"/>
    <property type="molecule type" value="Genomic_DNA"/>
</dbReference>
<sequence>MEKSVLSGGFLNQENSALILGVLEMLGSGGIMSGGRSATCTMNNGPILSDHLRKPDLFDNLDSRLVSNTGPTLSEDGFIDSVPVVGVEMGTGRVFGPPELDSRVLTFHPT</sequence>
<keyword evidence="2" id="KW-1185">Reference proteome</keyword>
<evidence type="ECO:0000313" key="1">
    <source>
        <dbReference type="EMBL" id="KAK8504754.1"/>
    </source>
</evidence>
<reference evidence="1 2" key="1">
    <citation type="journal article" date="2024" name="G3 (Bethesda)">
        <title>Genome assembly of Hibiscus sabdariffa L. provides insights into metabolisms of medicinal natural products.</title>
        <authorList>
            <person name="Kim T."/>
        </authorList>
    </citation>
    <scope>NUCLEOTIDE SEQUENCE [LARGE SCALE GENOMIC DNA]</scope>
    <source>
        <strain evidence="1">TK-2024</strain>
        <tissue evidence="1">Old leaves</tissue>
    </source>
</reference>
<gene>
    <name evidence="1" type="ORF">V6N12_047003</name>
</gene>
<name>A0ABR2BCA1_9ROSI</name>
<protein>
    <submittedName>
        <fullName evidence="1">Uncharacterized protein</fullName>
    </submittedName>
</protein>
<organism evidence="1 2">
    <name type="scientific">Hibiscus sabdariffa</name>
    <name type="common">roselle</name>
    <dbReference type="NCBI Taxonomy" id="183260"/>
    <lineage>
        <taxon>Eukaryota</taxon>
        <taxon>Viridiplantae</taxon>
        <taxon>Streptophyta</taxon>
        <taxon>Embryophyta</taxon>
        <taxon>Tracheophyta</taxon>
        <taxon>Spermatophyta</taxon>
        <taxon>Magnoliopsida</taxon>
        <taxon>eudicotyledons</taxon>
        <taxon>Gunneridae</taxon>
        <taxon>Pentapetalae</taxon>
        <taxon>rosids</taxon>
        <taxon>malvids</taxon>
        <taxon>Malvales</taxon>
        <taxon>Malvaceae</taxon>
        <taxon>Malvoideae</taxon>
        <taxon>Hibiscus</taxon>
    </lineage>
</organism>
<dbReference type="Proteomes" id="UP001472677">
    <property type="component" value="Unassembled WGS sequence"/>
</dbReference>
<evidence type="ECO:0000313" key="2">
    <source>
        <dbReference type="Proteomes" id="UP001472677"/>
    </source>
</evidence>
<proteinExistence type="predicted"/>
<accession>A0ABR2BCA1</accession>